<dbReference type="AlphaFoldDB" id="A0A4R3LKZ6"/>
<evidence type="ECO:0000259" key="2">
    <source>
        <dbReference type="PROSITE" id="PS01148"/>
    </source>
</evidence>
<proteinExistence type="inferred from homology"/>
<evidence type="ECO:0000313" key="3">
    <source>
        <dbReference type="EMBL" id="TCT00962.1"/>
    </source>
</evidence>
<comment type="similarity">
    <text evidence="1">Belongs to the sulfur carrier protein TusA family.</text>
</comment>
<comment type="caution">
    <text evidence="3">The sequence shown here is derived from an EMBL/GenBank/DDBJ whole genome shotgun (WGS) entry which is preliminary data.</text>
</comment>
<dbReference type="CDD" id="cd00291">
    <property type="entry name" value="SirA_YedF_YeeD"/>
    <property type="match status" value="1"/>
</dbReference>
<dbReference type="Pfam" id="PF01206">
    <property type="entry name" value="TusA"/>
    <property type="match status" value="1"/>
</dbReference>
<sequence>MSAKPAPPERGDVHLDLRGLKCPLPALHTRKALTRLAPGTALVVTCTDPMAVIDIPHLAQETGAALEDKQIEPGLLTFRLRR</sequence>
<dbReference type="OrthoDB" id="9797551at2"/>
<dbReference type="PANTHER" id="PTHR33279">
    <property type="entry name" value="SULFUR CARRIER PROTEIN YEDF-RELATED"/>
    <property type="match status" value="1"/>
</dbReference>
<feature type="domain" description="UPF0033" evidence="2">
    <location>
        <begin position="15"/>
        <end position="39"/>
    </location>
</feature>
<evidence type="ECO:0000313" key="4">
    <source>
        <dbReference type="Proteomes" id="UP000294664"/>
    </source>
</evidence>
<dbReference type="PROSITE" id="PS01148">
    <property type="entry name" value="UPF0033"/>
    <property type="match status" value="1"/>
</dbReference>
<gene>
    <name evidence="3" type="ORF">EDC64_12050</name>
</gene>
<reference evidence="3 4" key="1">
    <citation type="submission" date="2019-03" db="EMBL/GenBank/DDBJ databases">
        <title>Genomic Encyclopedia of Type Strains, Phase IV (KMG-IV): sequencing the most valuable type-strain genomes for metagenomic binning, comparative biology and taxonomic classification.</title>
        <authorList>
            <person name="Goeker M."/>
        </authorList>
    </citation>
    <scope>NUCLEOTIDE SEQUENCE [LARGE SCALE GENOMIC DNA]</scope>
    <source>
        <strain evidence="3 4">DSM 9035</strain>
    </source>
</reference>
<dbReference type="Proteomes" id="UP000294664">
    <property type="component" value="Unassembled WGS sequence"/>
</dbReference>
<dbReference type="EMBL" id="SMAI01000020">
    <property type="protein sequence ID" value="TCT00962.1"/>
    <property type="molecule type" value="Genomic_DNA"/>
</dbReference>
<dbReference type="SUPFAM" id="SSF64307">
    <property type="entry name" value="SirA-like"/>
    <property type="match status" value="1"/>
</dbReference>
<dbReference type="Gene3D" id="3.30.110.40">
    <property type="entry name" value="TusA-like domain"/>
    <property type="match status" value="1"/>
</dbReference>
<protein>
    <submittedName>
        <fullName evidence="3">tRNA 2-thiouridine synthesizing protein A</fullName>
    </submittedName>
</protein>
<accession>A0A4R3LKZ6</accession>
<organism evidence="3 4">
    <name type="scientific">Aquabacter spiritensis</name>
    <dbReference type="NCBI Taxonomy" id="933073"/>
    <lineage>
        <taxon>Bacteria</taxon>
        <taxon>Pseudomonadati</taxon>
        <taxon>Pseudomonadota</taxon>
        <taxon>Alphaproteobacteria</taxon>
        <taxon>Hyphomicrobiales</taxon>
        <taxon>Xanthobacteraceae</taxon>
        <taxon>Aquabacter</taxon>
    </lineage>
</organism>
<dbReference type="InterPro" id="IPR036868">
    <property type="entry name" value="TusA-like_sf"/>
</dbReference>
<dbReference type="PANTHER" id="PTHR33279:SF6">
    <property type="entry name" value="SULFUR CARRIER PROTEIN YEDF-RELATED"/>
    <property type="match status" value="1"/>
</dbReference>
<dbReference type="RefSeq" id="WP_132035741.1">
    <property type="nucleotide sequence ID" value="NZ_SMAI01000020.1"/>
</dbReference>
<dbReference type="InterPro" id="IPR001455">
    <property type="entry name" value="TusA-like"/>
</dbReference>
<name>A0A4R3LKZ6_9HYPH</name>
<evidence type="ECO:0000256" key="1">
    <source>
        <dbReference type="ARBA" id="ARBA00008984"/>
    </source>
</evidence>
<keyword evidence="4" id="KW-1185">Reference proteome</keyword>